<evidence type="ECO:0000313" key="6">
    <source>
        <dbReference type="EMBL" id="SEI71212.1"/>
    </source>
</evidence>
<evidence type="ECO:0000256" key="4">
    <source>
        <dbReference type="ARBA" id="ARBA00025742"/>
    </source>
</evidence>
<name>A0A1H6T5Y1_9GAMM</name>
<dbReference type="RefSeq" id="WP_093310123.1">
    <property type="nucleotide sequence ID" value="NZ_FNYH01000008.1"/>
</dbReference>
<feature type="domain" description="Calcineurin-like phosphoesterase" evidence="5">
    <location>
        <begin position="3"/>
        <end position="193"/>
    </location>
</feature>
<keyword evidence="2" id="KW-0378">Hydrolase</keyword>
<dbReference type="Gene3D" id="3.60.21.10">
    <property type="match status" value="1"/>
</dbReference>
<dbReference type="InterPro" id="IPR004843">
    <property type="entry name" value="Calcineurin-like_PHP"/>
</dbReference>
<proteinExistence type="inferred from homology"/>
<evidence type="ECO:0000256" key="1">
    <source>
        <dbReference type="ARBA" id="ARBA00022723"/>
    </source>
</evidence>
<dbReference type="SUPFAM" id="SSF56300">
    <property type="entry name" value="Metallo-dependent phosphatases"/>
    <property type="match status" value="1"/>
</dbReference>
<organism evidence="6 7">
    <name type="scientific">Allopseudospirillum japonicum</name>
    <dbReference type="NCBI Taxonomy" id="64971"/>
    <lineage>
        <taxon>Bacteria</taxon>
        <taxon>Pseudomonadati</taxon>
        <taxon>Pseudomonadota</taxon>
        <taxon>Gammaproteobacteria</taxon>
        <taxon>Oceanospirillales</taxon>
        <taxon>Oceanospirillaceae</taxon>
        <taxon>Allopseudospirillum</taxon>
    </lineage>
</organism>
<dbReference type="Pfam" id="PF00149">
    <property type="entry name" value="Metallophos"/>
    <property type="match status" value="1"/>
</dbReference>
<dbReference type="PANTHER" id="PTHR42988">
    <property type="entry name" value="PHOSPHOHYDROLASE"/>
    <property type="match status" value="1"/>
</dbReference>
<sequence>MQFTIAHLSDLHLKRDTQALFKGQCPEAHFLQALAASKRIRADLLLLTGDLVQDVHPEVYQRLYQHLQAHPVPWVWLPGNHDDPQLMQTWAASAPRQIALNAHWDLITLNTQAQESRPLGSGCLGQQALAWLETCLRTSHKAQLIAMHHPAHKVATPWIDRLNLQDAQAFWALCRSLPKAKRPALIVSGHVHQAWQGRYLGINLLTAPATSVAFQAGATQSQLAPVTMQGWRQIDLLAQGQWRTRVLSLQY</sequence>
<comment type="similarity">
    <text evidence="4">Belongs to the cyclic nucleotide phosphodiesterase class-III family.</text>
</comment>
<dbReference type="AlphaFoldDB" id="A0A1H6T5Y1"/>
<dbReference type="InterPro" id="IPR029052">
    <property type="entry name" value="Metallo-depent_PP-like"/>
</dbReference>
<gene>
    <name evidence="6" type="ORF">SAMN05421831_10850</name>
</gene>
<keyword evidence="3" id="KW-0408">Iron</keyword>
<protein>
    <submittedName>
        <fullName evidence="6">Icc protein</fullName>
    </submittedName>
</protein>
<dbReference type="STRING" id="64971.SAMN05421831_10850"/>
<keyword evidence="7" id="KW-1185">Reference proteome</keyword>
<reference evidence="7" key="1">
    <citation type="submission" date="2016-10" db="EMBL/GenBank/DDBJ databases">
        <authorList>
            <person name="Varghese N."/>
            <person name="Submissions S."/>
        </authorList>
    </citation>
    <scope>NUCLEOTIDE SEQUENCE [LARGE SCALE GENOMIC DNA]</scope>
    <source>
        <strain evidence="7">DSM 7165</strain>
    </source>
</reference>
<evidence type="ECO:0000259" key="5">
    <source>
        <dbReference type="Pfam" id="PF00149"/>
    </source>
</evidence>
<dbReference type="InterPro" id="IPR050884">
    <property type="entry name" value="CNP_phosphodiesterase-III"/>
</dbReference>
<evidence type="ECO:0000256" key="3">
    <source>
        <dbReference type="ARBA" id="ARBA00023004"/>
    </source>
</evidence>
<dbReference type="PANTHER" id="PTHR42988:SF2">
    <property type="entry name" value="CYCLIC NUCLEOTIDE PHOSPHODIESTERASE CBUA0032-RELATED"/>
    <property type="match status" value="1"/>
</dbReference>
<dbReference type="GO" id="GO:0046872">
    <property type="term" value="F:metal ion binding"/>
    <property type="evidence" value="ECO:0007669"/>
    <property type="project" value="UniProtKB-KW"/>
</dbReference>
<evidence type="ECO:0000313" key="7">
    <source>
        <dbReference type="Proteomes" id="UP000242999"/>
    </source>
</evidence>
<accession>A0A1H6T5Y1</accession>
<dbReference type="EMBL" id="FNYH01000008">
    <property type="protein sequence ID" value="SEI71212.1"/>
    <property type="molecule type" value="Genomic_DNA"/>
</dbReference>
<dbReference type="OrthoDB" id="9784378at2"/>
<dbReference type="Proteomes" id="UP000242999">
    <property type="component" value="Unassembled WGS sequence"/>
</dbReference>
<evidence type="ECO:0000256" key="2">
    <source>
        <dbReference type="ARBA" id="ARBA00022801"/>
    </source>
</evidence>
<dbReference type="GO" id="GO:0016787">
    <property type="term" value="F:hydrolase activity"/>
    <property type="evidence" value="ECO:0007669"/>
    <property type="project" value="UniProtKB-KW"/>
</dbReference>
<keyword evidence="1" id="KW-0479">Metal-binding</keyword>